<dbReference type="KEGG" id="pmrn:116949436"/>
<comment type="subcellular location">
    <subcellularLocation>
        <location evidence="1">Membrane</location>
    </subcellularLocation>
</comment>
<dbReference type="InterPro" id="IPR031778">
    <property type="entry name" value="Sortilin_N"/>
</dbReference>
<evidence type="ECO:0000256" key="3">
    <source>
        <dbReference type="ARBA" id="ARBA00023136"/>
    </source>
</evidence>
<feature type="chain" id="PRO_5042488036" evidence="6">
    <location>
        <begin position="26"/>
        <end position="797"/>
    </location>
</feature>
<keyword evidence="3 5" id="KW-0472">Membrane</keyword>
<organism evidence="8 9">
    <name type="scientific">Petromyzon marinus</name>
    <name type="common">Sea lamprey</name>
    <dbReference type="NCBI Taxonomy" id="7757"/>
    <lineage>
        <taxon>Eukaryota</taxon>
        <taxon>Metazoa</taxon>
        <taxon>Chordata</taxon>
        <taxon>Craniata</taxon>
        <taxon>Vertebrata</taxon>
        <taxon>Cyclostomata</taxon>
        <taxon>Hyperoartia</taxon>
        <taxon>Petromyzontiformes</taxon>
        <taxon>Petromyzontidae</taxon>
        <taxon>Petromyzon</taxon>
    </lineage>
</organism>
<evidence type="ECO:0000259" key="7">
    <source>
        <dbReference type="SMART" id="SM00602"/>
    </source>
</evidence>
<evidence type="ECO:0000256" key="1">
    <source>
        <dbReference type="ARBA" id="ARBA00004370"/>
    </source>
</evidence>
<dbReference type="GO" id="GO:0005794">
    <property type="term" value="C:Golgi apparatus"/>
    <property type="evidence" value="ECO:0007669"/>
    <property type="project" value="TreeGrafter"/>
</dbReference>
<dbReference type="GO" id="GO:0006897">
    <property type="term" value="P:endocytosis"/>
    <property type="evidence" value="ECO:0007669"/>
    <property type="project" value="TreeGrafter"/>
</dbReference>
<keyword evidence="2" id="KW-0677">Repeat</keyword>
<evidence type="ECO:0000256" key="2">
    <source>
        <dbReference type="ARBA" id="ARBA00022737"/>
    </source>
</evidence>
<dbReference type="PANTHER" id="PTHR12106">
    <property type="entry name" value="SORTILIN RELATED"/>
    <property type="match status" value="1"/>
</dbReference>
<dbReference type="InterPro" id="IPR050310">
    <property type="entry name" value="VPS10-sortilin"/>
</dbReference>
<proteinExistence type="predicted"/>
<dbReference type="InterPro" id="IPR031777">
    <property type="entry name" value="Sortilin_C"/>
</dbReference>
<keyword evidence="4" id="KW-0325">Glycoprotein</keyword>
<dbReference type="GO" id="GO:0006895">
    <property type="term" value="P:Golgi to endosome transport"/>
    <property type="evidence" value="ECO:0007669"/>
    <property type="project" value="TreeGrafter"/>
</dbReference>
<dbReference type="Gene3D" id="3.30.60.270">
    <property type="match status" value="1"/>
</dbReference>
<evidence type="ECO:0000313" key="9">
    <source>
        <dbReference type="RefSeq" id="XP_032822668.1"/>
    </source>
</evidence>
<reference evidence="9" key="1">
    <citation type="submission" date="2025-08" db="UniProtKB">
        <authorList>
            <consortium name="RefSeq"/>
        </authorList>
    </citation>
    <scope>IDENTIFICATION</scope>
    <source>
        <tissue evidence="9">Sperm</tissue>
    </source>
</reference>
<dbReference type="InterPro" id="IPR006581">
    <property type="entry name" value="VPS10"/>
</dbReference>
<accession>A0AAJ7X797</accession>
<protein>
    <submittedName>
        <fullName evidence="9">Sortilin-like isoform X1</fullName>
    </submittedName>
</protein>
<dbReference type="Pfam" id="PF15901">
    <property type="entry name" value="Sortilin_C"/>
    <property type="match status" value="1"/>
</dbReference>
<keyword evidence="5" id="KW-1133">Transmembrane helix</keyword>
<evidence type="ECO:0000313" key="8">
    <source>
        <dbReference type="Proteomes" id="UP001318040"/>
    </source>
</evidence>
<feature type="domain" description="VPS10" evidence="7">
    <location>
        <begin position="69"/>
        <end position="680"/>
    </location>
</feature>
<dbReference type="GO" id="GO:0005829">
    <property type="term" value="C:cytosol"/>
    <property type="evidence" value="ECO:0007669"/>
    <property type="project" value="GOC"/>
</dbReference>
<gene>
    <name evidence="9" type="primary">LOC116949436</name>
</gene>
<feature type="transmembrane region" description="Helical" evidence="5">
    <location>
        <begin position="687"/>
        <end position="710"/>
    </location>
</feature>
<dbReference type="Proteomes" id="UP001318040">
    <property type="component" value="Chromosome 36"/>
</dbReference>
<dbReference type="RefSeq" id="XP_032822668.1">
    <property type="nucleotide sequence ID" value="XM_032966777.1"/>
</dbReference>
<evidence type="ECO:0000256" key="4">
    <source>
        <dbReference type="ARBA" id="ARBA00023180"/>
    </source>
</evidence>
<dbReference type="PANTHER" id="PTHR12106:SF23">
    <property type="entry name" value="SORTILIN"/>
    <property type="match status" value="1"/>
</dbReference>
<dbReference type="Gene3D" id="2.130.10.10">
    <property type="entry name" value="YVTN repeat-like/Quinoprotein amine dehydrogenase"/>
    <property type="match status" value="2"/>
</dbReference>
<name>A0AAJ7X797_PETMA</name>
<keyword evidence="6" id="KW-0732">Signal</keyword>
<evidence type="ECO:0000256" key="5">
    <source>
        <dbReference type="SAM" id="Phobius"/>
    </source>
</evidence>
<dbReference type="InterPro" id="IPR015943">
    <property type="entry name" value="WD40/YVTN_repeat-like_dom_sf"/>
</dbReference>
<sequence>MEPPSPVSPLLLLFSLLLLLGTVNAACPNPRQEQRLQDAVRVFEFQNDESANVTITWVGRDTGVVLAVSRVIEAVSWKSRLYRSEDYGGSFSDISALVDGGHALPALEVIVGPGSSQRVVLLPRENIARDVKVWISEDGGKTFRARDMPFTPQHGMAFHSASHDHLLASSSSNELWITEDFFGSFKKLGDAVRAYKWSPQDTTAYYLASPHGQKVEEAIVGTLELMRSSDSSRSAQRIAERVYSFGIGGRFLCASVVHEKDKQRVLQVSTDRGDSWTMAQLPPIDTEEFYSILGADDNIIFVHVDEKGDTGRGTLYVSDDRGAVFSESLASHLYTARNGSADFINVTSARGAFITSRLSADGSARSVITFDQGGAWQPLPRPTNVPCEGGNGEEQQCRLTIHSDLSMSQEVREVPHGPLSEPSASGLVLAHGTVGQSQAPAAAPDVYVSRDGGHSWARSLEGPHVCAILNSGGLLVAVPYAATVNTVRFSLDEGRCWGSVMFSLEPLALERLLTEPGARSLSASVLARRLHPTPRLVLTTIDFSQLLQRNCVAGDYEEWTAPLGRGCVLGSTEHDMRLKPDAACRTNGQALRPASRSVPCPCTQRDYSCDFGFFRPNGSWECVEEASAPGRRSLHVCARGQQEELLTQGYRKIPGDRCEGGFRPSGDLRSISKTCTYSLQDDPKLHLHWGVIATVVVVLALAVLAATLIVRKYCCRMSMPVYRFSQLEQNDEFGCDEVDADKLLMLPDSDDVSGVTRHTALLLAVPPMGGHLTSAAFLSATPITRGGDAVLQRFLLV</sequence>
<feature type="signal peptide" evidence="6">
    <location>
        <begin position="1"/>
        <end position="25"/>
    </location>
</feature>
<dbReference type="Pfam" id="PF15902">
    <property type="entry name" value="Sortilin-Vps10"/>
    <property type="match status" value="1"/>
</dbReference>
<keyword evidence="8" id="KW-1185">Reference proteome</keyword>
<dbReference type="GO" id="GO:0016020">
    <property type="term" value="C:membrane"/>
    <property type="evidence" value="ECO:0007669"/>
    <property type="project" value="UniProtKB-SubCell"/>
</dbReference>
<dbReference type="AlphaFoldDB" id="A0AAJ7X797"/>
<dbReference type="SMART" id="SM00602">
    <property type="entry name" value="VPS10"/>
    <property type="match status" value="1"/>
</dbReference>
<keyword evidence="5" id="KW-0812">Transmembrane</keyword>
<dbReference type="GO" id="GO:0016050">
    <property type="term" value="P:vesicle organization"/>
    <property type="evidence" value="ECO:0007669"/>
    <property type="project" value="TreeGrafter"/>
</dbReference>
<dbReference type="Gene3D" id="2.10.70.80">
    <property type="match status" value="1"/>
</dbReference>
<dbReference type="SUPFAM" id="SSF110296">
    <property type="entry name" value="Oligoxyloglucan reducing end-specific cellobiohydrolase"/>
    <property type="match status" value="2"/>
</dbReference>
<evidence type="ECO:0000256" key="6">
    <source>
        <dbReference type="SAM" id="SignalP"/>
    </source>
</evidence>